<dbReference type="Proteomes" id="UP000009311">
    <property type="component" value="Unassembled WGS sequence"/>
</dbReference>
<evidence type="ECO:0000313" key="2">
    <source>
        <dbReference type="EMBL" id="CCI85999.1"/>
    </source>
</evidence>
<reference evidence="2" key="1">
    <citation type="submission" date="2012-06" db="EMBL/GenBank/DDBJ databases">
        <title>Draft Genome Sequence of Lactobacillus pasteurii CRBIP 24.76T.</title>
        <authorList>
            <person name="Cousin S."/>
            <person name="Bouchier C."/>
            <person name="Loux V."/>
            <person name="Ma L."/>
            <person name="Creno S."/>
            <person name="Bizet C."/>
            <person name="Clermont D."/>
        </authorList>
    </citation>
    <scope>NUCLEOTIDE SEQUENCE [LARGE SCALE GENOMIC DNA]</scope>
    <source>
        <strain evidence="2">Type strain:CRBIP 24.76</strain>
    </source>
</reference>
<dbReference type="STRING" id="1423790.BN53_07890"/>
<dbReference type="Pfam" id="PF13349">
    <property type="entry name" value="DUF4097"/>
    <property type="match status" value="1"/>
</dbReference>
<comment type="caution">
    <text evidence="2">The sequence shown here is derived from an EMBL/GenBank/DDBJ whole genome shotgun (WGS) entry which is preliminary data.</text>
</comment>
<organism evidence="2 3">
    <name type="scientific">Lactobacillus pasteurii DSM 23907 = CRBIP 24.76</name>
    <dbReference type="NCBI Taxonomy" id="1423790"/>
    <lineage>
        <taxon>Bacteria</taxon>
        <taxon>Bacillati</taxon>
        <taxon>Bacillota</taxon>
        <taxon>Bacilli</taxon>
        <taxon>Lactobacillales</taxon>
        <taxon>Lactobacillaceae</taxon>
        <taxon>Lactobacillus</taxon>
    </lineage>
</organism>
<dbReference type="Gene3D" id="2.160.20.120">
    <property type="match status" value="1"/>
</dbReference>
<dbReference type="PATRIC" id="fig|1423790.3.peg.596"/>
<dbReference type="InterPro" id="IPR025164">
    <property type="entry name" value="Toastrack_DUF4097"/>
</dbReference>
<dbReference type="EMBL" id="CAKD01000024">
    <property type="protein sequence ID" value="CCI85999.1"/>
    <property type="molecule type" value="Genomic_DNA"/>
</dbReference>
<dbReference type="AlphaFoldDB" id="I7KMD2"/>
<dbReference type="OrthoDB" id="2293406at2"/>
<keyword evidence="3" id="KW-1185">Reference proteome</keyword>
<evidence type="ECO:0000313" key="3">
    <source>
        <dbReference type="Proteomes" id="UP000009311"/>
    </source>
</evidence>
<sequence>MKLLAKGKLIKTVLYDEPFSKLNLILANSHVKVVRGNRFEVVFTGPEDEIPRVNLDEDVLRISQTFNRRIRHEYNPGYLVRVVLPAEIDELSIFAFRGNIELNRVKIGQVNIDTNEGNLTLAGDKFDVLNLNSRYGDLSARQMQTQEFRLMLTYGDAYFDLCQLGNSKCQITNGDFELANSKLTGRVFVSSLEGDIISRLTSVSGYHLQSDDGDVVIKGEDEGYTYIVKPDQATALYAKTADGSIFVE</sequence>
<proteinExistence type="predicted"/>
<gene>
    <name evidence="2" type="ORF">BN53_07890</name>
</gene>
<accession>I7KMD2</accession>
<protein>
    <recommendedName>
        <fullName evidence="1">DUF4097 domain-containing protein</fullName>
    </recommendedName>
</protein>
<evidence type="ECO:0000259" key="1">
    <source>
        <dbReference type="Pfam" id="PF13349"/>
    </source>
</evidence>
<feature type="domain" description="DUF4097" evidence="1">
    <location>
        <begin position="86"/>
        <end position="219"/>
    </location>
</feature>
<dbReference type="RefSeq" id="WP_009560565.1">
    <property type="nucleotide sequence ID" value="NZ_AYZN01000001.1"/>
</dbReference>
<name>I7KMD2_9LACO</name>